<name>A0A178F9G6_TRIRU</name>
<feature type="transmembrane region" description="Helical" evidence="2">
    <location>
        <begin position="133"/>
        <end position="156"/>
    </location>
</feature>
<accession>A0A178F9G6</accession>
<gene>
    <name evidence="3" type="ORF">A7C99_0613</name>
</gene>
<keyword evidence="2" id="KW-1133">Transmembrane helix</keyword>
<proteinExistence type="predicted"/>
<evidence type="ECO:0000256" key="1">
    <source>
        <dbReference type="SAM" id="MobiDB-lite"/>
    </source>
</evidence>
<reference evidence="3 4" key="1">
    <citation type="submission" date="2016-05" db="EMBL/GenBank/DDBJ databases">
        <title>Genome sequencing of Trichophyton rubrum CMCC(F)T1i isolated from hair.</title>
        <authorList>
            <person name="Zhan P."/>
            <person name="Tao Y."/>
            <person name="Liu W."/>
        </authorList>
    </citation>
    <scope>NUCLEOTIDE SEQUENCE [LARGE SCALE GENOMIC DNA]</scope>
    <source>
        <strain evidence="4">CMCC(F)T1i</strain>
    </source>
</reference>
<feature type="compositionally biased region" description="Basic and acidic residues" evidence="1">
    <location>
        <begin position="1"/>
        <end position="11"/>
    </location>
</feature>
<sequence>MRTKRTVEKPSGRPGLVDGADERLATSSGREGSIKRGFFLRRLKSMDRGRGERLAHLSMVFGSCPGGSEGGRDRTGCETEREAGKSGRAVQSIRFMATPYFWLLVDGCWLLDLLAGPAYGATSQRLIASTTEYLWLPLPSLCLSLLLLLLLLLVGLAGSGGKIILAEPKTSVNIKSSQDGAADSKHHRKLRCDYLAR</sequence>
<feature type="transmembrane region" description="Helical" evidence="2">
    <location>
        <begin position="100"/>
        <end position="121"/>
    </location>
</feature>
<comment type="caution">
    <text evidence="3">The sequence shown here is derived from an EMBL/GenBank/DDBJ whole genome shotgun (WGS) entry which is preliminary data.</text>
</comment>
<protein>
    <submittedName>
        <fullName evidence="3">Uncharacterized protein</fullName>
    </submittedName>
</protein>
<evidence type="ECO:0000313" key="3">
    <source>
        <dbReference type="EMBL" id="OAL68213.1"/>
    </source>
</evidence>
<dbReference type="Proteomes" id="UP000243015">
    <property type="component" value="Unassembled WGS sequence"/>
</dbReference>
<feature type="region of interest" description="Disordered" evidence="1">
    <location>
        <begin position="1"/>
        <end position="20"/>
    </location>
</feature>
<dbReference type="EMBL" id="LHPM01000008">
    <property type="protein sequence ID" value="OAL68213.1"/>
    <property type="molecule type" value="Genomic_DNA"/>
</dbReference>
<dbReference type="AlphaFoldDB" id="A0A178F9G6"/>
<keyword evidence="2" id="KW-0812">Transmembrane</keyword>
<keyword evidence="2" id="KW-0472">Membrane</keyword>
<evidence type="ECO:0000256" key="2">
    <source>
        <dbReference type="SAM" id="Phobius"/>
    </source>
</evidence>
<evidence type="ECO:0000313" key="4">
    <source>
        <dbReference type="Proteomes" id="UP000243015"/>
    </source>
</evidence>
<organism evidence="3 4">
    <name type="scientific">Trichophyton rubrum</name>
    <name type="common">Athlete's foot fungus</name>
    <name type="synonym">Epidermophyton rubrum</name>
    <dbReference type="NCBI Taxonomy" id="5551"/>
    <lineage>
        <taxon>Eukaryota</taxon>
        <taxon>Fungi</taxon>
        <taxon>Dikarya</taxon>
        <taxon>Ascomycota</taxon>
        <taxon>Pezizomycotina</taxon>
        <taxon>Eurotiomycetes</taxon>
        <taxon>Eurotiomycetidae</taxon>
        <taxon>Onygenales</taxon>
        <taxon>Arthrodermataceae</taxon>
        <taxon>Trichophyton</taxon>
    </lineage>
</organism>